<dbReference type="STRING" id="585506.HMPREF0877_0110"/>
<organism evidence="1 2">
    <name type="scientific">Weissella paramesenteroides ATCC 33313</name>
    <dbReference type="NCBI Taxonomy" id="585506"/>
    <lineage>
        <taxon>Bacteria</taxon>
        <taxon>Bacillati</taxon>
        <taxon>Bacillota</taxon>
        <taxon>Bacilli</taxon>
        <taxon>Lactobacillales</taxon>
        <taxon>Lactobacillaceae</taxon>
        <taxon>Weissella</taxon>
    </lineage>
</organism>
<dbReference type="AlphaFoldDB" id="C5R815"/>
<dbReference type="RefSeq" id="WP_002829027.1">
    <property type="nucleotide sequence ID" value="NZ_GG697136.1"/>
</dbReference>
<keyword evidence="2" id="KW-1185">Reference proteome</keyword>
<evidence type="ECO:0000313" key="1">
    <source>
        <dbReference type="EMBL" id="EER75599.1"/>
    </source>
</evidence>
<reference evidence="1 2" key="1">
    <citation type="submission" date="2009-04" db="EMBL/GenBank/DDBJ databases">
        <authorList>
            <person name="Qin X."/>
            <person name="Bachman B."/>
            <person name="Battles P."/>
            <person name="Bell A."/>
            <person name="Bess C."/>
            <person name="Bickham C."/>
            <person name="Chaboub L."/>
            <person name="Chen D."/>
            <person name="Coyle M."/>
            <person name="Deiros D.R."/>
            <person name="Dinh H."/>
            <person name="Forbes L."/>
            <person name="Fowler G."/>
            <person name="Francisco L."/>
            <person name="Fu Q."/>
            <person name="Gubbala S."/>
            <person name="Hale W."/>
            <person name="Han Y."/>
            <person name="Hemphill L."/>
            <person name="Highlander S.K."/>
            <person name="Hirani K."/>
            <person name="Hogues M."/>
            <person name="Jackson L."/>
            <person name="Jakkamsetti A."/>
            <person name="Javaid M."/>
            <person name="Jiang H."/>
            <person name="Korchina V."/>
            <person name="Kovar C."/>
            <person name="Lara F."/>
            <person name="Lee S."/>
            <person name="Mata R."/>
            <person name="Mathew T."/>
            <person name="Moen C."/>
            <person name="Morales K."/>
            <person name="Munidasa M."/>
            <person name="Nazareth L."/>
            <person name="Ngo R."/>
            <person name="Nguyen L."/>
            <person name="Okwuonu G."/>
            <person name="Ongeri F."/>
            <person name="Patil S."/>
            <person name="Petrosino J."/>
            <person name="Pham C."/>
            <person name="Pham P."/>
            <person name="Pu L.-L."/>
            <person name="Puazo M."/>
            <person name="Raj R."/>
            <person name="Reid J."/>
            <person name="Rouhana J."/>
            <person name="Saada N."/>
            <person name="Shang Y."/>
            <person name="Simmons D."/>
            <person name="Thornton R."/>
            <person name="Warren J."/>
            <person name="Weissenberger G."/>
            <person name="Zhang J."/>
            <person name="Zhang L."/>
            <person name="Zhou C."/>
            <person name="Zhu D."/>
            <person name="Muzny D."/>
            <person name="Worley K."/>
            <person name="Gibbs R."/>
        </authorList>
    </citation>
    <scope>NUCLEOTIDE SEQUENCE [LARGE SCALE GENOMIC DNA]</scope>
    <source>
        <strain evidence="1 2">ATCC 33313</strain>
    </source>
</reference>
<protein>
    <submittedName>
        <fullName evidence="1">Uncharacterized protein</fullName>
    </submittedName>
</protein>
<name>C5R815_WEIPA</name>
<gene>
    <name evidence="1" type="ORF">HMPREF0877_0110</name>
</gene>
<evidence type="ECO:0000313" key="2">
    <source>
        <dbReference type="Proteomes" id="UP000004528"/>
    </source>
</evidence>
<accession>C5R815</accession>
<dbReference type="EMBL" id="ACKU01000004">
    <property type="protein sequence ID" value="EER75599.1"/>
    <property type="molecule type" value="Genomic_DNA"/>
</dbReference>
<dbReference type="HOGENOM" id="CLU_2848733_0_0_9"/>
<sequence>MIQFKELYNLKIYTTSGSYQIINKIYGRDISQMLNQLATQGYSDYEGQIFFRGGVERVEYKRDGE</sequence>
<comment type="caution">
    <text evidence="1">The sequence shown here is derived from an EMBL/GenBank/DDBJ whole genome shotgun (WGS) entry which is preliminary data.</text>
</comment>
<proteinExistence type="predicted"/>
<dbReference type="Proteomes" id="UP000004528">
    <property type="component" value="Unassembled WGS sequence"/>
</dbReference>